<sequence>MKTLRLLPAILAAALAAGPAWAQWDDSVDWGSMLSPERLAKVLREARARRMAMERDQVAVEIREGLLFNPDRIDAAIKGLTTTPKDTWEDNARRICEAFAMVDLRLAKAWAALESGDADGARTIFKSMISERDTSYLAAAKQFCYARSLADAGKHEDAAEAYSDLVKNMPDRFSFAATALLRAAEAYEKVHRRYYAMSLYQGWVDSFGLLDPKLADELAKKADRIAADYEDPLKTLSEKMGHAYTRLAANDSGRQTQKKQKEVIEMLDDLIALAEENSGGGQGKGQGKGKGKGKGQGQGQGQGKGKGGSKRGPAAGIGVPSANATVSRLVGGNSPRPQGLSEIRPSDPSDDWGSLPLRERQKLLESFKESMPERYRQMIRDYYRKLAGQGRR</sequence>
<proteinExistence type="predicted"/>
<evidence type="ECO:0000256" key="1">
    <source>
        <dbReference type="SAM" id="MobiDB-lite"/>
    </source>
</evidence>
<dbReference type="Gene3D" id="1.25.40.10">
    <property type="entry name" value="Tetratricopeptide repeat domain"/>
    <property type="match status" value="1"/>
</dbReference>
<feature type="compositionally biased region" description="Gly residues" evidence="1">
    <location>
        <begin position="294"/>
        <end position="306"/>
    </location>
</feature>
<dbReference type="AlphaFoldDB" id="A0A0F9LVM8"/>
<comment type="caution">
    <text evidence="2">The sequence shown here is derived from an EMBL/GenBank/DDBJ whole genome shotgun (WGS) entry which is preliminary data.</text>
</comment>
<dbReference type="EMBL" id="LAZR01011548">
    <property type="protein sequence ID" value="KKM61122.1"/>
    <property type="molecule type" value="Genomic_DNA"/>
</dbReference>
<reference evidence="2" key="1">
    <citation type="journal article" date="2015" name="Nature">
        <title>Complex archaea that bridge the gap between prokaryotes and eukaryotes.</title>
        <authorList>
            <person name="Spang A."/>
            <person name="Saw J.H."/>
            <person name="Jorgensen S.L."/>
            <person name="Zaremba-Niedzwiedzka K."/>
            <person name="Martijn J."/>
            <person name="Lind A.E."/>
            <person name="van Eijk R."/>
            <person name="Schleper C."/>
            <person name="Guy L."/>
            <person name="Ettema T.J."/>
        </authorList>
    </citation>
    <scope>NUCLEOTIDE SEQUENCE</scope>
</reference>
<dbReference type="SUPFAM" id="SSF48452">
    <property type="entry name" value="TPR-like"/>
    <property type="match status" value="1"/>
</dbReference>
<evidence type="ECO:0000313" key="2">
    <source>
        <dbReference type="EMBL" id="KKM61122.1"/>
    </source>
</evidence>
<name>A0A0F9LVM8_9ZZZZ</name>
<evidence type="ECO:0008006" key="3">
    <source>
        <dbReference type="Google" id="ProtNLM"/>
    </source>
</evidence>
<dbReference type="InterPro" id="IPR011990">
    <property type="entry name" value="TPR-like_helical_dom_sf"/>
</dbReference>
<feature type="region of interest" description="Disordered" evidence="1">
    <location>
        <begin position="276"/>
        <end position="355"/>
    </location>
</feature>
<protein>
    <recommendedName>
        <fullName evidence="3">Tetratricopeptide repeat protein</fullName>
    </recommendedName>
</protein>
<gene>
    <name evidence="2" type="ORF">LCGC14_1534870</name>
</gene>
<accession>A0A0F9LVM8</accession>
<organism evidence="2">
    <name type="scientific">marine sediment metagenome</name>
    <dbReference type="NCBI Taxonomy" id="412755"/>
    <lineage>
        <taxon>unclassified sequences</taxon>
        <taxon>metagenomes</taxon>
        <taxon>ecological metagenomes</taxon>
    </lineage>
</organism>